<feature type="transmembrane region" description="Helical" evidence="2">
    <location>
        <begin position="79"/>
        <end position="99"/>
    </location>
</feature>
<gene>
    <name evidence="5" type="ORF">HF992_03800</name>
</gene>
<feature type="domain" description="TcaA protein NTF2-like" evidence="3">
    <location>
        <begin position="927"/>
        <end position="1040"/>
    </location>
</feature>
<comment type="caution">
    <text evidence="5">The sequence shown here is derived from an EMBL/GenBank/DDBJ whole genome shotgun (WGS) entry which is preliminary data.</text>
</comment>
<dbReference type="InterPro" id="IPR054528">
    <property type="entry name" value="TcaA_5th"/>
</dbReference>
<dbReference type="SUPFAM" id="SSF49785">
    <property type="entry name" value="Galactose-binding domain-like"/>
    <property type="match status" value="1"/>
</dbReference>
<dbReference type="Pfam" id="PF25302">
    <property type="entry name" value="NADase_transloc"/>
    <property type="match status" value="1"/>
</dbReference>
<feature type="domain" description="NAD glycohydrolase translocation F5/8 type C" evidence="4">
    <location>
        <begin position="772"/>
        <end position="910"/>
    </location>
</feature>
<feature type="region of interest" description="Disordered" evidence="1">
    <location>
        <begin position="418"/>
        <end position="443"/>
    </location>
</feature>
<dbReference type="Pfam" id="PF05656">
    <property type="entry name" value="DUF805"/>
    <property type="match status" value="1"/>
</dbReference>
<dbReference type="Proteomes" id="UP000522720">
    <property type="component" value="Unassembled WGS sequence"/>
</dbReference>
<dbReference type="Gene3D" id="2.60.120.260">
    <property type="entry name" value="Galactose-binding domain-like"/>
    <property type="match status" value="1"/>
</dbReference>
<keyword evidence="2" id="KW-0812">Transmembrane</keyword>
<keyword evidence="6" id="KW-1185">Reference proteome</keyword>
<dbReference type="GO" id="GO:0016020">
    <property type="term" value="C:membrane"/>
    <property type="evidence" value="ECO:0007669"/>
    <property type="project" value="InterPro"/>
</dbReference>
<accession>A0A7X6MYT6</accession>
<feature type="region of interest" description="Disordered" evidence="1">
    <location>
        <begin position="474"/>
        <end position="523"/>
    </location>
</feature>
<dbReference type="InterPro" id="IPR008979">
    <property type="entry name" value="Galactose-bd-like_sf"/>
</dbReference>
<dbReference type="EMBL" id="JAAXPR010000004">
    <property type="protein sequence ID" value="NKZ19978.1"/>
    <property type="molecule type" value="Genomic_DNA"/>
</dbReference>
<evidence type="ECO:0000259" key="3">
    <source>
        <dbReference type="Pfam" id="PF22819"/>
    </source>
</evidence>
<keyword evidence="2" id="KW-0472">Membrane</keyword>
<feature type="region of interest" description="Disordered" evidence="1">
    <location>
        <begin position="255"/>
        <end position="283"/>
    </location>
</feature>
<dbReference type="InterPro" id="IPR008523">
    <property type="entry name" value="DUF805"/>
</dbReference>
<keyword evidence="2" id="KW-1133">Transmembrane helix</keyword>
<feature type="compositionally biased region" description="Basic and acidic residues" evidence="1">
    <location>
        <begin position="265"/>
        <end position="283"/>
    </location>
</feature>
<dbReference type="Pfam" id="PF22819">
    <property type="entry name" value="TcaA_5th"/>
    <property type="match status" value="1"/>
</dbReference>
<evidence type="ECO:0000259" key="4">
    <source>
        <dbReference type="Pfam" id="PF25302"/>
    </source>
</evidence>
<dbReference type="NCBIfam" id="NF047619">
    <property type="entry name" value="NADase_discoid"/>
    <property type="match status" value="1"/>
</dbReference>
<organism evidence="5 6">
    <name type="scientific">Streptococcus ovuberis</name>
    <dbReference type="NCBI Taxonomy" id="1936207"/>
    <lineage>
        <taxon>Bacteria</taxon>
        <taxon>Bacillati</taxon>
        <taxon>Bacillota</taxon>
        <taxon>Bacilli</taxon>
        <taxon>Lactobacillales</taxon>
        <taxon>Streptococcaceae</taxon>
        <taxon>Streptococcus</taxon>
    </lineage>
</organism>
<evidence type="ECO:0000313" key="5">
    <source>
        <dbReference type="EMBL" id="NKZ19978.1"/>
    </source>
</evidence>
<feature type="region of interest" description="Disordered" evidence="1">
    <location>
        <begin position="202"/>
        <end position="225"/>
    </location>
</feature>
<sequence length="1041" mass="116809">MEENYFINQRENEPTFWSANVDYFKGVFSFKGYTTRRGYVYSLIGLIILYTVFQILSWLSLMSDLNNYNYYSDSSVGVGFGFFQIISILLFVPSVAQAVRRARDAGLTAKGYLVLAVAGFIPVINVVACCFAIYVALQPSDGLLTDKPDHFFFRQRPQNRFDSQAEQGSFYQREPLAANPFKGHEELGRAIQDFSDTMGREIDKLVHPNPSPSQVNLAQPPQEKQAIRERLVPQEPLKQLEAEPHQFLESLENPLQVANTPSMSDRLRLSDQDRHSPTFQKSEESDAVKLWVEQFQVFHGRKPQPQEFLEAKQNHFALDSLMDYESEDVLATASVVPTQAESSEPALQEHFGPDQSSDSSAELAARESWIELFQAIHGRHPNPEEVQEACQTGFTLDSLRNQEVAGVPVSAFILSTEAETVEPQPEESLSAMPSSEEPASLDPSEPWVELFQAMHGRNPNPEELQEARQTGFVLPNLRPQEVNDVPVSEQSSTLSAEAETVEQQPEESLSAMPSSEEPASLDPSKSWVELFQAMHGRNPNPQEFQAARQTDFRLMNDLGVEQVLETQKETKESAEFFHPLADVEASDGSYQGLKPEEALEEMPASEEAKQPFLAPLPQKRQKRKWLYGLVILIPLLAVGSWFLMGNRLSSKEVDLSEYAIAVTASGENGSGKAEVEVLEGPLFEGISEKAREFLENPKVTIRPKDKLSNGDRIEVEISLDEKEAKALGLKPVGEYFEYFKIDGLKEETKETKAETQEKQPPAPVAVQLQKNNISSVSATSYLSEPQYQLVHSPQNSIDGDASTAWVEDVRGQGEGESLTLQLNGTYQITMLALMPGYQKDDDHFYQNSRPSKVRLSFSDGKQEEFDLADRQGVQELTLSSPATTSSVTLTLLKVYPGSRFEDTAISEVSLYGHQFNQNSSQSQSLEMAIEAFLQDYRAKTNQSLSSRSASYIRGAFTSETNPHYVETKDYIENQSASDGIARYDSRTDRLYNISETEDQVTFSLDYTTVIHYTDGRSPQTISNRRDYILKKSGNSFLIEKF</sequence>
<evidence type="ECO:0000256" key="1">
    <source>
        <dbReference type="SAM" id="MobiDB-lite"/>
    </source>
</evidence>
<evidence type="ECO:0000256" key="2">
    <source>
        <dbReference type="SAM" id="Phobius"/>
    </source>
</evidence>
<name>A0A7X6MYT6_9STRE</name>
<feature type="transmembrane region" description="Helical" evidence="2">
    <location>
        <begin position="39"/>
        <end position="59"/>
    </location>
</feature>
<dbReference type="InterPro" id="IPR057561">
    <property type="entry name" value="NADase_transloc"/>
</dbReference>
<proteinExistence type="predicted"/>
<dbReference type="AlphaFoldDB" id="A0A7X6MYT6"/>
<feature type="compositionally biased region" description="Polar residues" evidence="1">
    <location>
        <begin position="488"/>
        <end position="513"/>
    </location>
</feature>
<reference evidence="5 6" key="1">
    <citation type="submission" date="2020-04" db="EMBL/GenBank/DDBJ databases">
        <title>MicrobeNet Type strains.</title>
        <authorList>
            <person name="Nicholson A.C."/>
        </authorList>
    </citation>
    <scope>NUCLEOTIDE SEQUENCE [LARGE SCALE GENOMIC DNA]</scope>
    <source>
        <strain evidence="5 6">CCUG 69612</strain>
    </source>
</reference>
<evidence type="ECO:0000313" key="6">
    <source>
        <dbReference type="Proteomes" id="UP000522720"/>
    </source>
</evidence>
<feature type="region of interest" description="Disordered" evidence="1">
    <location>
        <begin position="340"/>
        <end position="363"/>
    </location>
</feature>
<feature type="transmembrane region" description="Helical" evidence="2">
    <location>
        <begin position="111"/>
        <end position="137"/>
    </location>
</feature>
<protein>
    <submittedName>
        <fullName evidence="5">DUF805 domain-containing protein</fullName>
    </submittedName>
</protein>
<dbReference type="RefSeq" id="WP_168548732.1">
    <property type="nucleotide sequence ID" value="NZ_JAAXPR010000004.1"/>
</dbReference>